<keyword evidence="2" id="KW-0456">Lyase</keyword>
<evidence type="ECO:0000313" key="2">
    <source>
        <dbReference type="EMBL" id="RAH98869.1"/>
    </source>
</evidence>
<protein>
    <submittedName>
        <fullName evidence="2">Enoyl-CoA hydratase</fullName>
        <ecNumber evidence="2">4.2.1.17</ecNumber>
    </submittedName>
</protein>
<accession>A0A8B2NP59</accession>
<dbReference type="PANTHER" id="PTHR43802:SF1">
    <property type="entry name" value="IP11341P-RELATED"/>
    <property type="match status" value="1"/>
</dbReference>
<dbReference type="Gene3D" id="1.10.12.10">
    <property type="entry name" value="Lyase 2-enoyl-coa Hydratase, Chain A, domain 2"/>
    <property type="match status" value="1"/>
</dbReference>
<dbReference type="InterPro" id="IPR001753">
    <property type="entry name" value="Enoyl-CoA_hydra/iso"/>
</dbReference>
<comment type="caution">
    <text evidence="2">The sequence shown here is derived from an EMBL/GenBank/DDBJ whole genome shotgun (WGS) entry which is preliminary data.</text>
</comment>
<sequence length="260" mass="27275">MDSLPGSLSLTVEDEVAILTLSRPEKRNALNMETVAGLAAFFAAPPEGVKAAVLDAAGPHFCAGLDLSEMTSIHTPMASVTHSRAWHRAFHEIEFGMIPVVSVMHGAVVGGGLELAASTHVRVAEASAYYGLPEGQRGLFLGGGGSVRISRLIGAHRVMELMLTGRTLSSEEGLALGLSHYRVADGEGRALAVDLARRIASNSAESNFAIIQSLPRIAASAPETGLMMESLTASFAEGSPETQARLAAFLEKRAGKVTRD</sequence>
<dbReference type="GO" id="GO:0004300">
    <property type="term" value="F:enoyl-CoA hydratase activity"/>
    <property type="evidence" value="ECO:0007669"/>
    <property type="project" value="UniProtKB-EC"/>
</dbReference>
<dbReference type="Pfam" id="PF00378">
    <property type="entry name" value="ECH_1"/>
    <property type="match status" value="1"/>
</dbReference>
<dbReference type="InterPro" id="IPR014748">
    <property type="entry name" value="Enoyl-CoA_hydra_C"/>
</dbReference>
<dbReference type="Gene3D" id="3.90.226.10">
    <property type="entry name" value="2-enoyl-CoA Hydratase, Chain A, domain 1"/>
    <property type="match status" value="1"/>
</dbReference>
<dbReference type="InterPro" id="IPR029045">
    <property type="entry name" value="ClpP/crotonase-like_dom_sf"/>
</dbReference>
<dbReference type="EMBL" id="QHHQ01000006">
    <property type="protein sequence ID" value="RAH98869.1"/>
    <property type="molecule type" value="Genomic_DNA"/>
</dbReference>
<organism evidence="2 3">
    <name type="scientific">Acuticoccus sediminis</name>
    <dbReference type="NCBI Taxonomy" id="2184697"/>
    <lineage>
        <taxon>Bacteria</taxon>
        <taxon>Pseudomonadati</taxon>
        <taxon>Pseudomonadota</taxon>
        <taxon>Alphaproteobacteria</taxon>
        <taxon>Hyphomicrobiales</taxon>
        <taxon>Amorphaceae</taxon>
        <taxon>Acuticoccus</taxon>
    </lineage>
</organism>
<comment type="similarity">
    <text evidence="1">Belongs to the enoyl-CoA hydratase/isomerase family.</text>
</comment>
<evidence type="ECO:0000313" key="3">
    <source>
        <dbReference type="Proteomes" id="UP000249590"/>
    </source>
</evidence>
<name>A0A8B2NP59_9HYPH</name>
<dbReference type="Proteomes" id="UP000249590">
    <property type="component" value="Unassembled WGS sequence"/>
</dbReference>
<proteinExistence type="inferred from homology"/>
<dbReference type="RefSeq" id="WP_111350302.1">
    <property type="nucleotide sequence ID" value="NZ_QHHQ01000006.1"/>
</dbReference>
<keyword evidence="3" id="KW-1185">Reference proteome</keyword>
<dbReference type="CDD" id="cd06558">
    <property type="entry name" value="crotonase-like"/>
    <property type="match status" value="1"/>
</dbReference>
<dbReference type="SUPFAM" id="SSF52096">
    <property type="entry name" value="ClpP/crotonase"/>
    <property type="match status" value="1"/>
</dbReference>
<gene>
    <name evidence="2" type="ORF">DLJ53_24870</name>
</gene>
<dbReference type="PANTHER" id="PTHR43802">
    <property type="entry name" value="ENOYL-COA HYDRATASE"/>
    <property type="match status" value="1"/>
</dbReference>
<evidence type="ECO:0000256" key="1">
    <source>
        <dbReference type="ARBA" id="ARBA00005254"/>
    </source>
</evidence>
<reference evidence="2 3" key="1">
    <citation type="submission" date="2018-05" db="EMBL/GenBank/DDBJ databases">
        <title>Acuticoccus sediminis sp. nov., isolated from deep-sea sediment of Indian Ocean.</title>
        <authorList>
            <person name="Liu X."/>
            <person name="Lai Q."/>
            <person name="Du Y."/>
            <person name="Sun F."/>
            <person name="Zhang X."/>
            <person name="Wang S."/>
            <person name="Shao Z."/>
        </authorList>
    </citation>
    <scope>NUCLEOTIDE SEQUENCE [LARGE SCALE GENOMIC DNA]</scope>
    <source>
        <strain evidence="2 3">PTG4-2</strain>
    </source>
</reference>
<dbReference type="EC" id="4.2.1.17" evidence="2"/>
<dbReference type="OrthoDB" id="5730382at2"/>
<dbReference type="NCBIfam" id="NF006013">
    <property type="entry name" value="PRK08150.1"/>
    <property type="match status" value="1"/>
</dbReference>
<dbReference type="AlphaFoldDB" id="A0A8B2NP59"/>